<feature type="transmembrane region" description="Helical" evidence="2">
    <location>
        <begin position="24"/>
        <end position="43"/>
    </location>
</feature>
<feature type="compositionally biased region" description="Low complexity" evidence="1">
    <location>
        <begin position="1"/>
        <end position="11"/>
    </location>
</feature>
<reference evidence="3 4" key="1">
    <citation type="journal article" date="2011" name="Stand. Genomic Sci.">
        <title>Complete genome sequence of Mycobacterium sp. strain (Spyr1) and reclassification to Mycobacterium gilvum Spyr1.</title>
        <authorList>
            <person name="Kallimanis A."/>
            <person name="Karabika E."/>
            <person name="Mavromatis K."/>
            <person name="Lapidus A."/>
            <person name="Labutti K.M."/>
            <person name="Liolios K."/>
            <person name="Ivanova N."/>
            <person name="Goodwin L."/>
            <person name="Woyke T."/>
            <person name="Velentzas A.D."/>
            <person name="Perisynakis A."/>
            <person name="Ouzounis C.C."/>
            <person name="Kyrpides N.C."/>
            <person name="Koukkou A.I."/>
            <person name="Drainas C."/>
        </authorList>
    </citation>
    <scope>NUCLEOTIDE SEQUENCE [LARGE SCALE GENOMIC DNA]</scope>
    <source>
        <strain evidence="4">DSM 45189 / LMG 24558 / Spyr1</strain>
    </source>
</reference>
<evidence type="ECO:0000256" key="1">
    <source>
        <dbReference type="SAM" id="MobiDB-lite"/>
    </source>
</evidence>
<feature type="region of interest" description="Disordered" evidence="1">
    <location>
        <begin position="1"/>
        <end position="22"/>
    </location>
</feature>
<dbReference type="EMBL" id="CP002385">
    <property type="protein sequence ID" value="ADT99450.1"/>
    <property type="molecule type" value="Genomic_DNA"/>
</dbReference>
<accession>E6TN92</accession>
<keyword evidence="2" id="KW-1133">Transmembrane helix</keyword>
<proteinExistence type="predicted"/>
<sequence length="462" mass="50643">MGSLNRATATRPAPPAPDPPRGSGTVVGLAAGVFAVILAVVLADSGHQIAVDQPASGQTRTVDIALDGMRVRPGALQVPAGTRLVLRVTNVDATPHDLRMAHRRRVHGVGLSECRRILPVRSAAISAVHIRQGDIVGNRANIVLVNESGWQLRYAHWAGCRMLDAILAGPEMAARYILAQETSDFWNDELFSDGGLLLDLVEHRLLFFGEELMTTMNERRAVFEMLKILWPGYSISWAYGATAELVEYVGAPVMLRDSPSEPELILAEDTDRLHHLVTVDNGIDRMRAWPLWWGSSAAWHGPQVLDRLPGVGARSLQLGTVPESGVHINVPDKTLGLWVTNPVPGLLRWLPRLWPSWRIEFWEDRYEEQFRQCGGLITAPPLDTESGVKEAQSWLKNRVYQSYEDSPMGRIDGLVALIDADGLPSPTVSDSAVRDAGIRPTPAEWALFESACAQVRTGGRAA</sequence>
<dbReference type="Proteomes" id="UP000008916">
    <property type="component" value="Chromosome"/>
</dbReference>
<organism evidence="3 4">
    <name type="scientific">Mycolicibacterium gilvum (strain DSM 45189 / LMG 24558 / Spyr1)</name>
    <name type="common">Mycobacterium gilvum</name>
    <dbReference type="NCBI Taxonomy" id="278137"/>
    <lineage>
        <taxon>Bacteria</taxon>
        <taxon>Bacillati</taxon>
        <taxon>Actinomycetota</taxon>
        <taxon>Actinomycetes</taxon>
        <taxon>Mycobacteriales</taxon>
        <taxon>Mycobacteriaceae</taxon>
        <taxon>Mycolicibacterium</taxon>
    </lineage>
</organism>
<keyword evidence="2" id="KW-0472">Membrane</keyword>
<name>E6TN92_MYCSR</name>
<gene>
    <name evidence="3" type="ordered locus">Mspyr1_28220</name>
</gene>
<dbReference type="AlphaFoldDB" id="E6TN92"/>
<dbReference type="KEGG" id="msp:Mspyr1_28220"/>
<dbReference type="HOGENOM" id="CLU_047392_1_0_11"/>
<keyword evidence="2" id="KW-0812">Transmembrane</keyword>
<keyword evidence="4" id="KW-1185">Reference proteome</keyword>
<evidence type="ECO:0000313" key="3">
    <source>
        <dbReference type="EMBL" id="ADT99450.1"/>
    </source>
</evidence>
<evidence type="ECO:0000256" key="2">
    <source>
        <dbReference type="SAM" id="Phobius"/>
    </source>
</evidence>
<evidence type="ECO:0000313" key="4">
    <source>
        <dbReference type="Proteomes" id="UP000008916"/>
    </source>
</evidence>
<protein>
    <submittedName>
        <fullName evidence="3">Uncharacterized protein</fullName>
    </submittedName>
</protein>